<protein>
    <recommendedName>
        <fullName evidence="3">Nucleotidyl transferase AbiEii toxin, Type IV TA system</fullName>
    </recommendedName>
</protein>
<evidence type="ECO:0000313" key="2">
    <source>
        <dbReference type="Proteomes" id="UP000176923"/>
    </source>
</evidence>
<sequence length="214" mass="24336">MFGSVLPDNAQKALAVLGESNHLKNAYLAGGSALALHFGHRYSIDFDFFSSELFDPMKLRDSLKAIGIFQAELVKGISLIGVFNGVKMSYFQYDYPLIAPTTVYCDVAIAHPYDISAMKLVAITDRGTKKDYIDLYELIKQGIDTETMIDCYEKKYGKWEENRFTIIKSLSYFDEAEETDMPHMIRSVAWEDIKQFLTSESLRLSKKYLSQPST</sequence>
<dbReference type="EMBL" id="MFJL01000036">
    <property type="protein sequence ID" value="OGG13415.1"/>
    <property type="molecule type" value="Genomic_DNA"/>
</dbReference>
<dbReference type="Pfam" id="PF08843">
    <property type="entry name" value="AbiEii"/>
    <property type="match status" value="2"/>
</dbReference>
<proteinExistence type="predicted"/>
<accession>A0A1F5ZM57</accession>
<dbReference type="InterPro" id="IPR014942">
    <property type="entry name" value="AbiEii"/>
</dbReference>
<reference evidence="1 2" key="1">
    <citation type="journal article" date="2016" name="Nat. Commun.">
        <title>Thousands of microbial genomes shed light on interconnected biogeochemical processes in an aquifer system.</title>
        <authorList>
            <person name="Anantharaman K."/>
            <person name="Brown C.T."/>
            <person name="Hug L.A."/>
            <person name="Sharon I."/>
            <person name="Castelle C.J."/>
            <person name="Probst A.J."/>
            <person name="Thomas B.C."/>
            <person name="Singh A."/>
            <person name="Wilkins M.J."/>
            <person name="Karaoz U."/>
            <person name="Brodie E.L."/>
            <person name="Williams K.H."/>
            <person name="Hubbard S.S."/>
            <person name="Banfield J.F."/>
        </authorList>
    </citation>
    <scope>NUCLEOTIDE SEQUENCE [LARGE SCALE GENOMIC DNA]</scope>
</reference>
<organism evidence="1 2">
    <name type="scientific">Candidatus Gottesmanbacteria bacterium RIFCSPHIGHO2_02_FULL_39_11</name>
    <dbReference type="NCBI Taxonomy" id="1798382"/>
    <lineage>
        <taxon>Bacteria</taxon>
        <taxon>Candidatus Gottesmaniibacteriota</taxon>
    </lineage>
</organism>
<evidence type="ECO:0008006" key="3">
    <source>
        <dbReference type="Google" id="ProtNLM"/>
    </source>
</evidence>
<dbReference type="STRING" id="1798382.A3D77_04945"/>
<gene>
    <name evidence="1" type="ORF">A3D77_04945</name>
</gene>
<dbReference type="AlphaFoldDB" id="A0A1F5ZM57"/>
<comment type="caution">
    <text evidence="1">The sequence shown here is derived from an EMBL/GenBank/DDBJ whole genome shotgun (WGS) entry which is preliminary data.</text>
</comment>
<dbReference type="Proteomes" id="UP000176923">
    <property type="component" value="Unassembled WGS sequence"/>
</dbReference>
<evidence type="ECO:0000313" key="1">
    <source>
        <dbReference type="EMBL" id="OGG13415.1"/>
    </source>
</evidence>
<name>A0A1F5ZM57_9BACT</name>